<keyword evidence="4 7" id="KW-1133">Transmembrane helix</keyword>
<organism evidence="9 10">
    <name type="scientific">Porites lobata</name>
    <dbReference type="NCBI Taxonomy" id="104759"/>
    <lineage>
        <taxon>Eukaryota</taxon>
        <taxon>Metazoa</taxon>
        <taxon>Cnidaria</taxon>
        <taxon>Anthozoa</taxon>
        <taxon>Hexacorallia</taxon>
        <taxon>Scleractinia</taxon>
        <taxon>Fungiina</taxon>
        <taxon>Poritidae</taxon>
        <taxon>Porites</taxon>
    </lineage>
</organism>
<dbReference type="PRINTS" id="PR00237">
    <property type="entry name" value="GPCRRHODOPSN"/>
</dbReference>
<evidence type="ECO:0000256" key="1">
    <source>
        <dbReference type="ARBA" id="ARBA00004651"/>
    </source>
</evidence>
<name>A0ABN8QHC6_9CNID</name>
<feature type="transmembrane region" description="Helical" evidence="7">
    <location>
        <begin position="102"/>
        <end position="124"/>
    </location>
</feature>
<evidence type="ECO:0000313" key="9">
    <source>
        <dbReference type="EMBL" id="CAH3164602.1"/>
    </source>
</evidence>
<feature type="domain" description="G-protein coupled receptors family 1 profile" evidence="8">
    <location>
        <begin position="40"/>
        <end position="291"/>
    </location>
</feature>
<keyword evidence="2" id="KW-1003">Cell membrane</keyword>
<evidence type="ECO:0000256" key="3">
    <source>
        <dbReference type="ARBA" id="ARBA00022692"/>
    </source>
</evidence>
<evidence type="ECO:0000259" key="8">
    <source>
        <dbReference type="PROSITE" id="PS50262"/>
    </source>
</evidence>
<keyword evidence="6" id="KW-0807">Transducer</keyword>
<feature type="transmembrane region" description="Helical" evidence="7">
    <location>
        <begin position="20"/>
        <end position="48"/>
    </location>
</feature>
<protein>
    <recommendedName>
        <fullName evidence="8">G-protein coupled receptors family 1 profile domain-containing protein</fullName>
    </recommendedName>
</protein>
<keyword evidence="6" id="KW-0297">G-protein coupled receptor</keyword>
<comment type="subcellular location">
    <subcellularLocation>
        <location evidence="1">Cell membrane</location>
        <topology evidence="1">Multi-pass membrane protein</topology>
    </subcellularLocation>
</comment>
<proteinExistence type="inferred from homology"/>
<feature type="non-terminal residue" evidence="9">
    <location>
        <position position="314"/>
    </location>
</feature>
<keyword evidence="6" id="KW-0675">Receptor</keyword>
<gene>
    <name evidence="9" type="ORF">PLOB_00006898</name>
</gene>
<dbReference type="Gene3D" id="1.20.1070.10">
    <property type="entry name" value="Rhodopsin 7-helix transmembrane proteins"/>
    <property type="match status" value="1"/>
</dbReference>
<comment type="similarity">
    <text evidence="6">Belongs to the G-protein coupled receptor 1 family.</text>
</comment>
<dbReference type="Pfam" id="PF00001">
    <property type="entry name" value="7tm_1"/>
    <property type="match status" value="1"/>
</dbReference>
<dbReference type="InterPro" id="IPR017452">
    <property type="entry name" value="GPCR_Rhodpsn_7TM"/>
</dbReference>
<comment type="caution">
    <text evidence="9">The sequence shown here is derived from an EMBL/GenBank/DDBJ whole genome shotgun (WGS) entry which is preliminary data.</text>
</comment>
<feature type="transmembrane region" description="Helical" evidence="7">
    <location>
        <begin position="274"/>
        <end position="293"/>
    </location>
</feature>
<evidence type="ECO:0000313" key="10">
    <source>
        <dbReference type="Proteomes" id="UP001159405"/>
    </source>
</evidence>
<sequence length="314" mass="36138">MAENFSVVLQGRLLDPEIPFALYVLDVTLNVVFSITSVFGNTLIIVALRKIRARHVHMVFKAFIFNLALADLSVGLLVQLPYILAVLTAMSGYTEVSRIIRALFYLGIWYFPVISIAFQTVIAIDRFLALHVASYRRLVTRKRVLKVLVFIWITSLAETCLIIYDHRIFNIMANIGLGVCMFVITACYLKIYLTLRRQDQTVRGMISLRSLNNSGQRQSARVRKNNFNLVKYKSSIYTMLYIYIAFIFCSLPVFSVMIALQIQGPERPTMIVQFLGSTLVYINSSLNPVLYCWRIREIRRMVKRTVLKIFCACR</sequence>
<evidence type="ECO:0000256" key="7">
    <source>
        <dbReference type="SAM" id="Phobius"/>
    </source>
</evidence>
<dbReference type="EMBL" id="CALNXK010000130">
    <property type="protein sequence ID" value="CAH3164602.1"/>
    <property type="molecule type" value="Genomic_DNA"/>
</dbReference>
<feature type="transmembrane region" description="Helical" evidence="7">
    <location>
        <begin position="60"/>
        <end position="82"/>
    </location>
</feature>
<dbReference type="PROSITE" id="PS50262">
    <property type="entry name" value="G_PROTEIN_RECEP_F1_2"/>
    <property type="match status" value="1"/>
</dbReference>
<feature type="transmembrane region" description="Helical" evidence="7">
    <location>
        <begin position="170"/>
        <end position="193"/>
    </location>
</feature>
<reference evidence="9 10" key="1">
    <citation type="submission" date="2022-05" db="EMBL/GenBank/DDBJ databases">
        <authorList>
            <consortium name="Genoscope - CEA"/>
            <person name="William W."/>
        </authorList>
    </citation>
    <scope>NUCLEOTIDE SEQUENCE [LARGE SCALE GENOMIC DNA]</scope>
</reference>
<evidence type="ECO:0000256" key="2">
    <source>
        <dbReference type="ARBA" id="ARBA00022475"/>
    </source>
</evidence>
<evidence type="ECO:0000256" key="4">
    <source>
        <dbReference type="ARBA" id="ARBA00022989"/>
    </source>
</evidence>
<dbReference type="InterPro" id="IPR000276">
    <property type="entry name" value="GPCR_Rhodpsn"/>
</dbReference>
<dbReference type="PROSITE" id="PS00237">
    <property type="entry name" value="G_PROTEIN_RECEP_F1_1"/>
    <property type="match status" value="1"/>
</dbReference>
<dbReference type="Proteomes" id="UP001159405">
    <property type="component" value="Unassembled WGS sequence"/>
</dbReference>
<dbReference type="CDD" id="cd00637">
    <property type="entry name" value="7tm_classA_rhodopsin-like"/>
    <property type="match status" value="1"/>
</dbReference>
<keyword evidence="5 7" id="KW-0472">Membrane</keyword>
<accession>A0ABN8QHC6</accession>
<keyword evidence="10" id="KW-1185">Reference proteome</keyword>
<evidence type="ECO:0000256" key="5">
    <source>
        <dbReference type="ARBA" id="ARBA00023136"/>
    </source>
</evidence>
<dbReference type="PANTHER" id="PTHR22750">
    <property type="entry name" value="G-PROTEIN COUPLED RECEPTOR"/>
    <property type="match status" value="1"/>
</dbReference>
<dbReference type="SUPFAM" id="SSF81321">
    <property type="entry name" value="Family A G protein-coupled receptor-like"/>
    <property type="match status" value="1"/>
</dbReference>
<evidence type="ECO:0000256" key="6">
    <source>
        <dbReference type="RuleBase" id="RU000688"/>
    </source>
</evidence>
<feature type="transmembrane region" description="Helical" evidence="7">
    <location>
        <begin position="240"/>
        <end position="262"/>
    </location>
</feature>
<keyword evidence="3 6" id="KW-0812">Transmembrane</keyword>
<feature type="transmembrane region" description="Helical" evidence="7">
    <location>
        <begin position="144"/>
        <end position="164"/>
    </location>
</feature>